<feature type="chain" id="PRO_5040278233" evidence="2">
    <location>
        <begin position="19"/>
        <end position="395"/>
    </location>
</feature>
<feature type="compositionally biased region" description="Polar residues" evidence="1">
    <location>
        <begin position="81"/>
        <end position="100"/>
    </location>
</feature>
<feature type="compositionally biased region" description="Low complexity" evidence="1">
    <location>
        <begin position="136"/>
        <end position="151"/>
    </location>
</feature>
<sequence length="395" mass="43141">MQAKLFMIPWIFAVFGEAQRDVLTGGPDLLVDAHHRHFHEMLRRQQAINDALLLNNALHLTHPQFVAQLPQIPPAPPATLFNPNPFQLGNLEPASQSSAKGSYGPAAPQELARKTNLAGVKTVHIVKKEEEEEDTVTPTTVPPTSTVPPSDLEMSELFKKLNLTQEETKNIVEHVENLVRLELAKKLREAETSTTVVPVGSTVATATATVPPETTTVLSTTTAVEVMTTSKPKLRLRTLPKHHPIKKEPALPNGAIKTSLTHLPIFVGANIEDDANTNGFEKKQQHILIAANQESDKDLLVDFATGSPLELNEQESLELLPMAAEPISSSSTTTTLAPQTLKPTTVLPRHPNHIPTNFERLASDYRQRLDGTGDLSNIFSKISRNAHISLASARG</sequence>
<evidence type="ECO:0000256" key="2">
    <source>
        <dbReference type="SAM" id="SignalP"/>
    </source>
</evidence>
<dbReference type="Proteomes" id="UP001152747">
    <property type="component" value="Unassembled WGS sequence"/>
</dbReference>
<accession>A0A9P1N119</accession>
<gene>
    <name evidence="3" type="ORF">CAMP_LOCUS6602</name>
</gene>
<dbReference type="AlphaFoldDB" id="A0A9P1N119"/>
<dbReference type="EMBL" id="CANHGI010000003">
    <property type="protein sequence ID" value="CAI5443965.1"/>
    <property type="molecule type" value="Genomic_DNA"/>
</dbReference>
<organism evidence="3 4">
    <name type="scientific">Caenorhabditis angaria</name>
    <dbReference type="NCBI Taxonomy" id="860376"/>
    <lineage>
        <taxon>Eukaryota</taxon>
        <taxon>Metazoa</taxon>
        <taxon>Ecdysozoa</taxon>
        <taxon>Nematoda</taxon>
        <taxon>Chromadorea</taxon>
        <taxon>Rhabditida</taxon>
        <taxon>Rhabditina</taxon>
        <taxon>Rhabditomorpha</taxon>
        <taxon>Rhabditoidea</taxon>
        <taxon>Rhabditidae</taxon>
        <taxon>Peloderinae</taxon>
        <taxon>Caenorhabditis</taxon>
    </lineage>
</organism>
<feature type="region of interest" description="Disordered" evidence="1">
    <location>
        <begin position="76"/>
        <end position="111"/>
    </location>
</feature>
<protein>
    <submittedName>
        <fullName evidence="3">Uncharacterized protein</fullName>
    </submittedName>
</protein>
<feature type="region of interest" description="Disordered" evidence="1">
    <location>
        <begin position="130"/>
        <end position="151"/>
    </location>
</feature>
<name>A0A9P1N119_9PELO</name>
<keyword evidence="4" id="KW-1185">Reference proteome</keyword>
<dbReference type="OrthoDB" id="5840702at2759"/>
<feature type="signal peptide" evidence="2">
    <location>
        <begin position="1"/>
        <end position="18"/>
    </location>
</feature>
<proteinExistence type="predicted"/>
<keyword evidence="2" id="KW-0732">Signal</keyword>
<evidence type="ECO:0000313" key="3">
    <source>
        <dbReference type="EMBL" id="CAI5443965.1"/>
    </source>
</evidence>
<evidence type="ECO:0000256" key="1">
    <source>
        <dbReference type="SAM" id="MobiDB-lite"/>
    </source>
</evidence>
<comment type="caution">
    <text evidence="3">The sequence shown here is derived from an EMBL/GenBank/DDBJ whole genome shotgun (WGS) entry which is preliminary data.</text>
</comment>
<reference evidence="3" key="1">
    <citation type="submission" date="2022-11" db="EMBL/GenBank/DDBJ databases">
        <authorList>
            <person name="Kikuchi T."/>
        </authorList>
    </citation>
    <scope>NUCLEOTIDE SEQUENCE</scope>
    <source>
        <strain evidence="3">PS1010</strain>
    </source>
</reference>
<evidence type="ECO:0000313" key="4">
    <source>
        <dbReference type="Proteomes" id="UP001152747"/>
    </source>
</evidence>